<keyword evidence="6 8" id="KW-0408">Iron</keyword>
<evidence type="ECO:0000256" key="7">
    <source>
        <dbReference type="ARBA" id="ARBA00023033"/>
    </source>
</evidence>
<dbReference type="InterPro" id="IPR001128">
    <property type="entry name" value="Cyt_P450"/>
</dbReference>
<dbReference type="PANTHER" id="PTHR24292">
    <property type="entry name" value="CYTOCHROME P450"/>
    <property type="match status" value="1"/>
</dbReference>
<evidence type="ECO:0000313" key="11">
    <source>
        <dbReference type="Proteomes" id="UP000005239"/>
    </source>
</evidence>
<dbReference type="PRINTS" id="PR00463">
    <property type="entry name" value="EP450I"/>
</dbReference>
<comment type="cofactor">
    <cofactor evidence="1 8">
        <name>heme</name>
        <dbReference type="ChEBI" id="CHEBI:30413"/>
    </cofactor>
</comment>
<evidence type="ECO:0000313" key="10">
    <source>
        <dbReference type="EnsemblMetazoa" id="PPA43646.1"/>
    </source>
</evidence>
<dbReference type="AlphaFoldDB" id="A0A2A6C8L2"/>
<feature type="binding site" description="axial binding residue" evidence="8">
    <location>
        <position position="294"/>
    </location>
    <ligand>
        <name>heme</name>
        <dbReference type="ChEBI" id="CHEBI:30413"/>
    </ligand>
    <ligandPart>
        <name>Fe</name>
        <dbReference type="ChEBI" id="CHEBI:18248"/>
    </ligandPart>
</feature>
<keyword evidence="7 9" id="KW-0503">Monooxygenase</keyword>
<evidence type="ECO:0000256" key="4">
    <source>
        <dbReference type="ARBA" id="ARBA00022723"/>
    </source>
</evidence>
<gene>
    <name evidence="10" type="primary">WBGene00282015</name>
</gene>
<dbReference type="GO" id="GO:0020037">
    <property type="term" value="F:heme binding"/>
    <property type="evidence" value="ECO:0007669"/>
    <property type="project" value="InterPro"/>
</dbReference>
<dbReference type="SUPFAM" id="SSF48264">
    <property type="entry name" value="Cytochrome P450"/>
    <property type="match status" value="1"/>
</dbReference>
<comment type="similarity">
    <text evidence="2 9">Belongs to the cytochrome P450 family.</text>
</comment>
<accession>A0A2A6C8L2</accession>
<dbReference type="InterPro" id="IPR050476">
    <property type="entry name" value="Insect_CytP450_Detox"/>
</dbReference>
<proteinExistence type="inferred from homology"/>
<evidence type="ECO:0000256" key="9">
    <source>
        <dbReference type="RuleBase" id="RU000461"/>
    </source>
</evidence>
<organism evidence="10 11">
    <name type="scientific">Pristionchus pacificus</name>
    <name type="common">Parasitic nematode worm</name>
    <dbReference type="NCBI Taxonomy" id="54126"/>
    <lineage>
        <taxon>Eukaryota</taxon>
        <taxon>Metazoa</taxon>
        <taxon>Ecdysozoa</taxon>
        <taxon>Nematoda</taxon>
        <taxon>Chromadorea</taxon>
        <taxon>Rhabditida</taxon>
        <taxon>Rhabditina</taxon>
        <taxon>Diplogasteromorpha</taxon>
        <taxon>Diplogasteroidea</taxon>
        <taxon>Neodiplogasteridae</taxon>
        <taxon>Pristionchus</taxon>
    </lineage>
</organism>
<evidence type="ECO:0000256" key="1">
    <source>
        <dbReference type="ARBA" id="ARBA00001971"/>
    </source>
</evidence>
<keyword evidence="4 8" id="KW-0479">Metal-binding</keyword>
<dbReference type="Proteomes" id="UP000005239">
    <property type="component" value="Unassembled WGS sequence"/>
</dbReference>
<evidence type="ECO:0000256" key="2">
    <source>
        <dbReference type="ARBA" id="ARBA00010617"/>
    </source>
</evidence>
<dbReference type="GO" id="GO:0016705">
    <property type="term" value="F:oxidoreductase activity, acting on paired donors, with incorporation or reduction of molecular oxygen"/>
    <property type="evidence" value="ECO:0007669"/>
    <property type="project" value="InterPro"/>
</dbReference>
<dbReference type="Pfam" id="PF00067">
    <property type="entry name" value="p450"/>
    <property type="match status" value="1"/>
</dbReference>
<keyword evidence="11" id="KW-1185">Reference proteome</keyword>
<accession>A0A8R1Z4W7</accession>
<evidence type="ECO:0000256" key="3">
    <source>
        <dbReference type="ARBA" id="ARBA00022617"/>
    </source>
</evidence>
<protein>
    <submittedName>
        <fullName evidence="10">Cytochrome P450</fullName>
    </submittedName>
</protein>
<dbReference type="InterPro" id="IPR002401">
    <property type="entry name" value="Cyt_P450_E_grp-I"/>
</dbReference>
<reference evidence="11" key="1">
    <citation type="journal article" date="2008" name="Nat. Genet.">
        <title>The Pristionchus pacificus genome provides a unique perspective on nematode lifestyle and parasitism.</title>
        <authorList>
            <person name="Dieterich C."/>
            <person name="Clifton S.W."/>
            <person name="Schuster L.N."/>
            <person name="Chinwalla A."/>
            <person name="Delehaunty K."/>
            <person name="Dinkelacker I."/>
            <person name="Fulton L."/>
            <person name="Fulton R."/>
            <person name="Godfrey J."/>
            <person name="Minx P."/>
            <person name="Mitreva M."/>
            <person name="Roeseler W."/>
            <person name="Tian H."/>
            <person name="Witte H."/>
            <person name="Yang S.P."/>
            <person name="Wilson R.K."/>
            <person name="Sommer R.J."/>
        </authorList>
    </citation>
    <scope>NUCLEOTIDE SEQUENCE [LARGE SCALE GENOMIC DNA]</scope>
    <source>
        <strain evidence="11">PS312</strain>
    </source>
</reference>
<dbReference type="PROSITE" id="PS00086">
    <property type="entry name" value="CYTOCHROME_P450"/>
    <property type="match status" value="1"/>
</dbReference>
<dbReference type="Gene3D" id="1.10.630.10">
    <property type="entry name" value="Cytochrome P450"/>
    <property type="match status" value="1"/>
</dbReference>
<dbReference type="OrthoDB" id="2789670at2759"/>
<dbReference type="InterPro" id="IPR036396">
    <property type="entry name" value="Cyt_P450_sf"/>
</dbReference>
<dbReference type="PANTHER" id="PTHR24292:SF102">
    <property type="entry name" value="CYTOCHROME P450 FAMILY-RELATED"/>
    <property type="match status" value="1"/>
</dbReference>
<reference evidence="10" key="2">
    <citation type="submission" date="2022-06" db="UniProtKB">
        <authorList>
            <consortium name="EnsemblMetazoa"/>
        </authorList>
    </citation>
    <scope>IDENTIFICATION</scope>
    <source>
        <strain evidence="10">PS312</strain>
    </source>
</reference>
<dbReference type="GO" id="GO:0004497">
    <property type="term" value="F:monooxygenase activity"/>
    <property type="evidence" value="ECO:0007669"/>
    <property type="project" value="UniProtKB-KW"/>
</dbReference>
<dbReference type="PRINTS" id="PR00385">
    <property type="entry name" value="P450"/>
</dbReference>
<dbReference type="InterPro" id="IPR017972">
    <property type="entry name" value="Cyt_P450_CS"/>
</dbReference>
<name>A0A2A6C8L2_PRIPA</name>
<sequence length="347" mass="39563">MPVWLITVRTRAIFYQEFTLDVICKIALGQKDVKMFENPYIDLVRNVFSSTNSSVISTVLATIPSVRRPMMLLLERLVKYHPYSKLLRDVEQAVEQRKIAREAGSPSSGDFIDIFLDAEVDSAEIPSVGESKVSRKLVFDEIVSQCIVMLLAGFETTANSLSYLTHFLANHPDVQERMREEVEAVCQNEASELLKKIEYEELAELKYMEAAIKESLRHYPLASFVVSRDCQKATTIGNVKLEVGDSVLTDTWSMHMDNDIWGEDAVEFRPERWLEDSSRPRVAFQSFGEGPRICIGMRLAFMEEKTAIVHMLKNFTIRTCERTNPLNLVGSITVAPERVDIVLEKRK</sequence>
<dbReference type="GO" id="GO:0005506">
    <property type="term" value="F:iron ion binding"/>
    <property type="evidence" value="ECO:0007669"/>
    <property type="project" value="InterPro"/>
</dbReference>
<evidence type="ECO:0000256" key="5">
    <source>
        <dbReference type="ARBA" id="ARBA00023002"/>
    </source>
</evidence>
<evidence type="ECO:0000256" key="6">
    <source>
        <dbReference type="ARBA" id="ARBA00023004"/>
    </source>
</evidence>
<keyword evidence="5 9" id="KW-0560">Oxidoreductase</keyword>
<evidence type="ECO:0000256" key="8">
    <source>
        <dbReference type="PIRSR" id="PIRSR602401-1"/>
    </source>
</evidence>
<dbReference type="EnsemblMetazoa" id="PPA43646.1">
    <property type="protein sequence ID" value="PPA43646.1"/>
    <property type="gene ID" value="WBGene00282015"/>
</dbReference>
<keyword evidence="3 8" id="KW-0349">Heme</keyword>